<dbReference type="GO" id="GO:0016567">
    <property type="term" value="P:protein ubiquitination"/>
    <property type="evidence" value="ECO:0007669"/>
    <property type="project" value="InterPro"/>
</dbReference>
<evidence type="ECO:0000259" key="2">
    <source>
        <dbReference type="PROSITE" id="PS50097"/>
    </source>
</evidence>
<protein>
    <recommendedName>
        <fullName evidence="2">BTB domain-containing protein</fullName>
    </recommendedName>
</protein>
<dbReference type="SMART" id="SM00225">
    <property type="entry name" value="BTB"/>
    <property type="match status" value="1"/>
</dbReference>
<feature type="domain" description="BTB" evidence="2">
    <location>
        <begin position="387"/>
        <end position="457"/>
    </location>
</feature>
<dbReference type="Gramene" id="ONIVA06G30700.1">
    <property type="protein sequence ID" value="ONIVA06G30700.1"/>
    <property type="gene ID" value="ONIVA06G30700"/>
</dbReference>
<keyword evidence="4" id="KW-1185">Reference proteome</keyword>
<dbReference type="PANTHER" id="PTHR26379">
    <property type="entry name" value="BTB/POZ AND MATH DOMAIN-CONTAINING PROTEIN 1"/>
    <property type="match status" value="1"/>
</dbReference>
<dbReference type="EnsemblPlants" id="ONIVA06G30700.1">
    <property type="protein sequence ID" value="ONIVA06G30700.1"/>
    <property type="gene ID" value="ONIVA06G30700"/>
</dbReference>
<dbReference type="InterPro" id="IPR045005">
    <property type="entry name" value="BPM1-6"/>
</dbReference>
<dbReference type="STRING" id="4536.A0A0E0HVM9"/>
<dbReference type="Gene3D" id="3.30.710.10">
    <property type="entry name" value="Potassium Channel Kv1.1, Chain A"/>
    <property type="match status" value="1"/>
</dbReference>
<dbReference type="CDD" id="cd00121">
    <property type="entry name" value="MATH"/>
    <property type="match status" value="2"/>
</dbReference>
<dbReference type="InterPro" id="IPR000210">
    <property type="entry name" value="BTB/POZ_dom"/>
</dbReference>
<dbReference type="HOGENOM" id="CLU_536807_0_0_1"/>
<sequence>MSFSSWNLTEATSAVHDITVNGYSATKSGGENDFPSRRLTVGGYEWEIRYYPKVFVTHGDYRIAFRLVFLGPAGARGVNASFSCRLMDHRSTWTEARWRDASGNQHDCRAETVSRKFHLARESSDWVKLIKQDDLERSPAILAYEYAATNQPSRSTPTQPGEQNTIERKGQTCNKMERSSSKPVSALVLLVVCIVSCFEYDGSSSNGAAVTGPMAAGGNCSLVVAAVVLAIATFAARAVHKFNVNGYSATKAMAKHEHVSSKRLTVAGYAWEIHYTPGHDAHWHYWVAFKLVFLGIGEQAQRAGDDNDAGAIKACCLSHAFGSANESSPWVLLVKRRELEASGFITGDSFAVRCTITVLSKNTINSAEPSPDLHLQLGELLRSGRFADVEFIVSGVSIAVHRCVLAARSPSLAAAVLKGGTRKKDGSVRVEVKDDMRAGVFRALLHFIYTDTLMELDWREDGSDPLLPRTMVMSLNEAAGRYGLERLKQICENMLGFDDACSADCAVM</sequence>
<dbReference type="InterPro" id="IPR011333">
    <property type="entry name" value="SKP1/BTB/POZ_sf"/>
</dbReference>
<evidence type="ECO:0000313" key="4">
    <source>
        <dbReference type="Proteomes" id="UP000006591"/>
    </source>
</evidence>
<dbReference type="SUPFAM" id="SSF49599">
    <property type="entry name" value="TRAF domain-like"/>
    <property type="match status" value="2"/>
</dbReference>
<dbReference type="Pfam" id="PF00651">
    <property type="entry name" value="BTB"/>
    <property type="match status" value="1"/>
</dbReference>
<reference evidence="3" key="2">
    <citation type="submission" date="2018-04" db="EMBL/GenBank/DDBJ databases">
        <title>OnivRS2 (Oryza nivara Reference Sequence Version 2).</title>
        <authorList>
            <person name="Zhang J."/>
            <person name="Kudrna D."/>
            <person name="Lee S."/>
            <person name="Talag J."/>
            <person name="Rajasekar S."/>
            <person name="Welchert J."/>
            <person name="Hsing Y.-I."/>
            <person name="Wing R.A."/>
        </authorList>
    </citation>
    <scope>NUCLEOTIDE SEQUENCE [LARGE SCALE GENOMIC DNA]</scope>
    <source>
        <strain evidence="3">SL10</strain>
    </source>
</reference>
<evidence type="ECO:0000256" key="1">
    <source>
        <dbReference type="ARBA" id="ARBA00004906"/>
    </source>
</evidence>
<accession>A0A0E0HVM9</accession>
<dbReference type="InterPro" id="IPR002083">
    <property type="entry name" value="MATH/TRAF_dom"/>
</dbReference>
<organism evidence="3">
    <name type="scientific">Oryza nivara</name>
    <name type="common">Indian wild rice</name>
    <name type="synonym">Oryza sativa f. spontanea</name>
    <dbReference type="NCBI Taxonomy" id="4536"/>
    <lineage>
        <taxon>Eukaryota</taxon>
        <taxon>Viridiplantae</taxon>
        <taxon>Streptophyta</taxon>
        <taxon>Embryophyta</taxon>
        <taxon>Tracheophyta</taxon>
        <taxon>Spermatophyta</taxon>
        <taxon>Magnoliopsida</taxon>
        <taxon>Liliopsida</taxon>
        <taxon>Poales</taxon>
        <taxon>Poaceae</taxon>
        <taxon>BOP clade</taxon>
        <taxon>Oryzoideae</taxon>
        <taxon>Oryzeae</taxon>
        <taxon>Oryzinae</taxon>
        <taxon>Oryza</taxon>
    </lineage>
</organism>
<dbReference type="Gene3D" id="2.60.210.10">
    <property type="entry name" value="Apoptosis, Tumor Necrosis Factor Receptor Associated Protein 2, Chain A"/>
    <property type="match status" value="2"/>
</dbReference>
<proteinExistence type="predicted"/>
<dbReference type="PROSITE" id="PS50097">
    <property type="entry name" value="BTB"/>
    <property type="match status" value="1"/>
</dbReference>
<evidence type="ECO:0000313" key="3">
    <source>
        <dbReference type="EnsemblPlants" id="ONIVA06G30700.1"/>
    </source>
</evidence>
<dbReference type="Proteomes" id="UP000006591">
    <property type="component" value="Chromosome 6"/>
</dbReference>
<reference evidence="3" key="1">
    <citation type="submission" date="2015-04" db="UniProtKB">
        <authorList>
            <consortium name="EnsemblPlants"/>
        </authorList>
    </citation>
    <scope>IDENTIFICATION</scope>
    <source>
        <strain evidence="3">SL10</strain>
    </source>
</reference>
<dbReference type="SUPFAM" id="SSF54695">
    <property type="entry name" value="POZ domain"/>
    <property type="match status" value="1"/>
</dbReference>
<comment type="pathway">
    <text evidence="1">Protein modification; protein ubiquitination.</text>
</comment>
<name>A0A0E0HVM9_ORYNI</name>
<dbReference type="InterPro" id="IPR008974">
    <property type="entry name" value="TRAF-like"/>
</dbReference>
<dbReference type="eggNOG" id="KOG1987">
    <property type="taxonomic scope" value="Eukaryota"/>
</dbReference>
<dbReference type="AlphaFoldDB" id="A0A0E0HVM9"/>
<dbReference type="PANTHER" id="PTHR26379:SF191">
    <property type="entry name" value="OS06G0251200 PROTEIN"/>
    <property type="match status" value="1"/>
</dbReference>